<dbReference type="EMBL" id="JBAHYK010001345">
    <property type="protein sequence ID" value="KAL0568412.1"/>
    <property type="molecule type" value="Genomic_DNA"/>
</dbReference>
<evidence type="ECO:0000256" key="1">
    <source>
        <dbReference type="SAM" id="MobiDB-lite"/>
    </source>
</evidence>
<evidence type="ECO:0000313" key="3">
    <source>
        <dbReference type="Proteomes" id="UP001465976"/>
    </source>
</evidence>
<proteinExistence type="predicted"/>
<sequence>MNEQSNDQADSVPALLPAFGDEDIDANGTVFPAFSEGQDTNTVQDKDIDSGNDSDSSSDDSDSDTSMMSSDDSDDEDETLESEDKENLSTTADIGDEDALEPQSDVDTMAIILELAEGMRYMTRDCLEQSRKVFIRLSSRDVIVRFEATGAGASDQPPRNPESDMAHVIKLA</sequence>
<name>A0ABR3EZU7_9AGAR</name>
<keyword evidence="3" id="KW-1185">Reference proteome</keyword>
<feature type="compositionally biased region" description="Acidic residues" evidence="1">
    <location>
        <begin position="50"/>
        <end position="63"/>
    </location>
</feature>
<evidence type="ECO:0000313" key="2">
    <source>
        <dbReference type="EMBL" id="KAL0568412.1"/>
    </source>
</evidence>
<reference evidence="2 3" key="1">
    <citation type="submission" date="2024-02" db="EMBL/GenBank/DDBJ databases">
        <title>A draft genome for the cacao thread blight pathogen Marasmius crinis-equi.</title>
        <authorList>
            <person name="Cohen S.P."/>
            <person name="Baruah I.K."/>
            <person name="Amoako-Attah I."/>
            <person name="Bukari Y."/>
            <person name="Meinhardt L.W."/>
            <person name="Bailey B.A."/>
        </authorList>
    </citation>
    <scope>NUCLEOTIDE SEQUENCE [LARGE SCALE GENOMIC DNA]</scope>
    <source>
        <strain evidence="2 3">GH-76</strain>
    </source>
</reference>
<feature type="region of interest" description="Disordered" evidence="1">
    <location>
        <begin position="1"/>
        <end position="105"/>
    </location>
</feature>
<dbReference type="Proteomes" id="UP001465976">
    <property type="component" value="Unassembled WGS sequence"/>
</dbReference>
<comment type="caution">
    <text evidence="2">The sequence shown here is derived from an EMBL/GenBank/DDBJ whole genome shotgun (WGS) entry which is preliminary data.</text>
</comment>
<protein>
    <submittedName>
        <fullName evidence="2">Uncharacterized protein</fullName>
    </submittedName>
</protein>
<feature type="compositionally biased region" description="Acidic residues" evidence="1">
    <location>
        <begin position="71"/>
        <end position="84"/>
    </location>
</feature>
<accession>A0ABR3EZU7</accession>
<organism evidence="2 3">
    <name type="scientific">Marasmius crinis-equi</name>
    <dbReference type="NCBI Taxonomy" id="585013"/>
    <lineage>
        <taxon>Eukaryota</taxon>
        <taxon>Fungi</taxon>
        <taxon>Dikarya</taxon>
        <taxon>Basidiomycota</taxon>
        <taxon>Agaricomycotina</taxon>
        <taxon>Agaricomycetes</taxon>
        <taxon>Agaricomycetidae</taxon>
        <taxon>Agaricales</taxon>
        <taxon>Marasmiineae</taxon>
        <taxon>Marasmiaceae</taxon>
        <taxon>Marasmius</taxon>
    </lineage>
</organism>
<gene>
    <name evidence="2" type="ORF">V5O48_013566</name>
</gene>